<dbReference type="PANTHER" id="PTHR30136">
    <property type="entry name" value="HELIX-TURN-HELIX TRANSCRIPTIONAL REGULATOR, ICLR FAMILY"/>
    <property type="match status" value="1"/>
</dbReference>
<evidence type="ECO:0000313" key="3">
    <source>
        <dbReference type="Proteomes" id="UP001202117"/>
    </source>
</evidence>
<gene>
    <name evidence="2" type="ORF">MKP05_10285</name>
</gene>
<dbReference type="Gene3D" id="1.10.10.10">
    <property type="entry name" value="Winged helix-like DNA-binding domain superfamily/Winged helix DNA-binding domain"/>
    <property type="match status" value="1"/>
</dbReference>
<dbReference type="SUPFAM" id="SSF46785">
    <property type="entry name" value="Winged helix' DNA-binding domain"/>
    <property type="match status" value="1"/>
</dbReference>
<dbReference type="SUPFAM" id="SSF55781">
    <property type="entry name" value="GAF domain-like"/>
    <property type="match status" value="1"/>
</dbReference>
<reference evidence="2 3" key="1">
    <citation type="submission" date="2022-02" db="EMBL/GenBank/DDBJ databases">
        <title>Halomonas fukangensis sp. nov., a halophilic bacterium isolated from a bulk soil of Kalidium foliatum at Fukang.</title>
        <authorList>
            <person name="Huang Y."/>
        </authorList>
    </citation>
    <scope>NUCLEOTIDE SEQUENCE [LARGE SCALE GENOMIC DNA]</scope>
    <source>
        <strain evidence="2 3">EGI 63088</strain>
    </source>
</reference>
<protein>
    <submittedName>
        <fullName evidence="2">Helix-turn-helix domain-containing protein</fullName>
    </submittedName>
</protein>
<dbReference type="Pfam" id="PF09339">
    <property type="entry name" value="HTH_IclR"/>
    <property type="match status" value="1"/>
</dbReference>
<proteinExistence type="predicted"/>
<dbReference type="InterPro" id="IPR036388">
    <property type="entry name" value="WH-like_DNA-bd_sf"/>
</dbReference>
<accession>A0ABS9RUH2</accession>
<dbReference type="RefSeq" id="WP_240568200.1">
    <property type="nucleotide sequence ID" value="NZ_JAKVPY010000010.1"/>
</dbReference>
<keyword evidence="3" id="KW-1185">Reference proteome</keyword>
<dbReference type="PROSITE" id="PS51077">
    <property type="entry name" value="HTH_ICLR"/>
    <property type="match status" value="1"/>
</dbReference>
<evidence type="ECO:0000259" key="1">
    <source>
        <dbReference type="PROSITE" id="PS51077"/>
    </source>
</evidence>
<name>A0ABS9RUH2_9GAMM</name>
<organism evidence="2 3">
    <name type="scientific">Halomonas flagellata</name>
    <dbReference type="NCBI Taxonomy" id="2920385"/>
    <lineage>
        <taxon>Bacteria</taxon>
        <taxon>Pseudomonadati</taxon>
        <taxon>Pseudomonadota</taxon>
        <taxon>Gammaproteobacteria</taxon>
        <taxon>Oceanospirillales</taxon>
        <taxon>Halomonadaceae</taxon>
        <taxon>Halomonas</taxon>
    </lineage>
</organism>
<dbReference type="EMBL" id="JAKVPY010000010">
    <property type="protein sequence ID" value="MCH4563518.1"/>
    <property type="molecule type" value="Genomic_DNA"/>
</dbReference>
<dbReference type="Proteomes" id="UP001202117">
    <property type="component" value="Unassembled WGS sequence"/>
</dbReference>
<dbReference type="PANTHER" id="PTHR30136:SF35">
    <property type="entry name" value="HTH-TYPE TRANSCRIPTIONAL REGULATOR RV1719"/>
    <property type="match status" value="1"/>
</dbReference>
<feature type="domain" description="HTH iclR-type" evidence="1">
    <location>
        <begin position="6"/>
        <end position="67"/>
    </location>
</feature>
<dbReference type="InterPro" id="IPR036390">
    <property type="entry name" value="WH_DNA-bd_sf"/>
</dbReference>
<dbReference type="SMART" id="SM00346">
    <property type="entry name" value="HTH_ICLR"/>
    <property type="match status" value="1"/>
</dbReference>
<comment type="caution">
    <text evidence="2">The sequence shown here is derived from an EMBL/GenBank/DDBJ whole genome shotgun (WGS) entry which is preliminary data.</text>
</comment>
<evidence type="ECO:0000313" key="2">
    <source>
        <dbReference type="EMBL" id="MCH4563518.1"/>
    </source>
</evidence>
<dbReference type="InterPro" id="IPR005471">
    <property type="entry name" value="Tscrpt_reg_IclR_N"/>
</dbReference>
<sequence>MAQDRVEAVERALTVLEAFDSPQDHFTLADLAQVTGFYKSTLLRLLASLERYDYVQRGQDGRYRLGHTPMRLSRRHLPSRQLAAWIQPVLDTLAEQSGETAALLEVGMGHAECRLVTLPEASLRHDLRPGMRWAVANDDEPALELPGGFMLCRSLEAGSDGLPLWLSLSGPAGRLPRDEAMHHLDAAVTELARRPADDAARGTQ</sequence>
<dbReference type="InterPro" id="IPR050707">
    <property type="entry name" value="HTH_MetabolicPath_Reg"/>
</dbReference>